<keyword evidence="1" id="KW-0472">Membrane</keyword>
<feature type="transmembrane region" description="Helical" evidence="1">
    <location>
        <begin position="43"/>
        <end position="65"/>
    </location>
</feature>
<evidence type="ECO:0000256" key="1">
    <source>
        <dbReference type="SAM" id="Phobius"/>
    </source>
</evidence>
<keyword evidence="1" id="KW-1133">Transmembrane helix</keyword>
<evidence type="ECO:0008006" key="4">
    <source>
        <dbReference type="Google" id="ProtNLM"/>
    </source>
</evidence>
<evidence type="ECO:0000313" key="3">
    <source>
        <dbReference type="Proteomes" id="UP001642540"/>
    </source>
</evidence>
<keyword evidence="1" id="KW-0812">Transmembrane</keyword>
<reference evidence="2 3" key="1">
    <citation type="submission" date="2024-08" db="EMBL/GenBank/DDBJ databases">
        <authorList>
            <person name="Cucini C."/>
            <person name="Frati F."/>
        </authorList>
    </citation>
    <scope>NUCLEOTIDE SEQUENCE [LARGE SCALE GENOMIC DNA]</scope>
</reference>
<evidence type="ECO:0000313" key="2">
    <source>
        <dbReference type="EMBL" id="CAL8146051.1"/>
    </source>
</evidence>
<sequence>MFQKATDLAYALNQYILFLKELQDDFMPAFNPRHMLSSWKFELLVLLLTVLFPLLGFLSGCHFTMFPNWPLYLTSLLPDDFLQGWFLACFSVAWFMALQIAWINLSTACIIGSMIFAYLNKLLLEFISDSPSWTQLTMGSFRELETIKRNYRKLQVIDLVTQNVVSTLLRPLVTVVTNQVVFCNYSIIRHAHTISLPILIILSSWSLVGILGLLVGLRFAGETHSLGKRVLRSMKYKDWGSKQKNKEVRKFVRSCKPISFSCGRSFVLRKISVLKSLKAVVRGTFRALLAIQ</sequence>
<organism evidence="2 3">
    <name type="scientific">Orchesella dallaii</name>
    <dbReference type="NCBI Taxonomy" id="48710"/>
    <lineage>
        <taxon>Eukaryota</taxon>
        <taxon>Metazoa</taxon>
        <taxon>Ecdysozoa</taxon>
        <taxon>Arthropoda</taxon>
        <taxon>Hexapoda</taxon>
        <taxon>Collembola</taxon>
        <taxon>Entomobryomorpha</taxon>
        <taxon>Entomobryoidea</taxon>
        <taxon>Orchesellidae</taxon>
        <taxon>Orchesellinae</taxon>
        <taxon>Orchesella</taxon>
    </lineage>
</organism>
<accession>A0ABP1S8R1</accession>
<dbReference type="EMBL" id="CAXLJM020000164">
    <property type="protein sequence ID" value="CAL8146051.1"/>
    <property type="molecule type" value="Genomic_DNA"/>
</dbReference>
<name>A0ABP1S8R1_9HEXA</name>
<feature type="transmembrane region" description="Helical" evidence="1">
    <location>
        <begin position="194"/>
        <end position="219"/>
    </location>
</feature>
<proteinExistence type="predicted"/>
<gene>
    <name evidence="2" type="ORF">ODALV1_LOCUS30687</name>
</gene>
<keyword evidence="3" id="KW-1185">Reference proteome</keyword>
<dbReference type="Proteomes" id="UP001642540">
    <property type="component" value="Unassembled WGS sequence"/>
</dbReference>
<feature type="transmembrane region" description="Helical" evidence="1">
    <location>
        <begin position="85"/>
        <end position="118"/>
    </location>
</feature>
<protein>
    <recommendedName>
        <fullName evidence="4">ABC transmembrane type-1 domain-containing protein</fullName>
    </recommendedName>
</protein>
<comment type="caution">
    <text evidence="2">The sequence shown here is derived from an EMBL/GenBank/DDBJ whole genome shotgun (WGS) entry which is preliminary data.</text>
</comment>